<dbReference type="AlphaFoldDB" id="A0AAW1VN77"/>
<comment type="caution">
    <text evidence="1">The sequence shown here is derived from an EMBL/GenBank/DDBJ whole genome shotgun (WGS) entry which is preliminary data.</text>
</comment>
<reference evidence="1 2" key="1">
    <citation type="journal article" date="2023" name="G3 (Bethesda)">
        <title>A chromosome-length genome assembly and annotation of blackberry (Rubus argutus, cv. 'Hillquist').</title>
        <authorList>
            <person name="Bruna T."/>
            <person name="Aryal R."/>
            <person name="Dudchenko O."/>
            <person name="Sargent D.J."/>
            <person name="Mead D."/>
            <person name="Buti M."/>
            <person name="Cavallini A."/>
            <person name="Hytonen T."/>
            <person name="Andres J."/>
            <person name="Pham M."/>
            <person name="Weisz D."/>
            <person name="Mascagni F."/>
            <person name="Usai G."/>
            <person name="Natali L."/>
            <person name="Bassil N."/>
            <person name="Fernandez G.E."/>
            <person name="Lomsadze A."/>
            <person name="Armour M."/>
            <person name="Olukolu B."/>
            <person name="Poorten T."/>
            <person name="Britton C."/>
            <person name="Davik J."/>
            <person name="Ashrafi H."/>
            <person name="Aiden E.L."/>
            <person name="Borodovsky M."/>
            <person name="Worthington M."/>
        </authorList>
    </citation>
    <scope>NUCLEOTIDE SEQUENCE [LARGE SCALE GENOMIC DNA]</scope>
    <source>
        <strain evidence="1">PI 553951</strain>
    </source>
</reference>
<accession>A0AAW1VN77</accession>
<evidence type="ECO:0000313" key="1">
    <source>
        <dbReference type="EMBL" id="KAK9907142.1"/>
    </source>
</evidence>
<sequence length="335" mass="37939">MTPFRTLLSHHSHSLLKPQNPLFISQTTHQPLSFFSIFQRSFSSHEPENQTKHRKPLDLVFKEAVGLSPKPENSDSETEDNPLKKSLRELEIEVKSLKSNPNGTQIKPKKRESQNSKGGISLYAVFTNKTVDGEKGKKMTRERSDVCKELSPEMEVVVSHLYKEGYFGNANFLSLYEDRLDFRCFDNSYGRGFISHAVEKFAKDKQEIAKWLSGSDLKKVALFGCPSLARKSVFGAKRLRKFFEIPEETVCRNCALRESCRFVNKSVWSKGTKNLNLTNNVGKGNPKNLNLADVMNTITFYALESVPPPLVVTDDLKSSVSRLLKEILKLSQTTS</sequence>
<protein>
    <submittedName>
        <fullName evidence="1">Uncharacterized protein</fullName>
    </submittedName>
</protein>
<proteinExistence type="predicted"/>
<name>A0AAW1VN77_RUBAR</name>
<gene>
    <name evidence="1" type="ORF">M0R45_002387</name>
</gene>
<keyword evidence="2" id="KW-1185">Reference proteome</keyword>
<dbReference type="Proteomes" id="UP001457282">
    <property type="component" value="Unassembled WGS sequence"/>
</dbReference>
<dbReference type="EMBL" id="JBEDUW010000037">
    <property type="protein sequence ID" value="KAK9907142.1"/>
    <property type="molecule type" value="Genomic_DNA"/>
</dbReference>
<evidence type="ECO:0000313" key="2">
    <source>
        <dbReference type="Proteomes" id="UP001457282"/>
    </source>
</evidence>
<organism evidence="1 2">
    <name type="scientific">Rubus argutus</name>
    <name type="common">Southern blackberry</name>
    <dbReference type="NCBI Taxonomy" id="59490"/>
    <lineage>
        <taxon>Eukaryota</taxon>
        <taxon>Viridiplantae</taxon>
        <taxon>Streptophyta</taxon>
        <taxon>Embryophyta</taxon>
        <taxon>Tracheophyta</taxon>
        <taxon>Spermatophyta</taxon>
        <taxon>Magnoliopsida</taxon>
        <taxon>eudicotyledons</taxon>
        <taxon>Gunneridae</taxon>
        <taxon>Pentapetalae</taxon>
        <taxon>rosids</taxon>
        <taxon>fabids</taxon>
        <taxon>Rosales</taxon>
        <taxon>Rosaceae</taxon>
        <taxon>Rosoideae</taxon>
        <taxon>Rosoideae incertae sedis</taxon>
        <taxon>Rubus</taxon>
    </lineage>
</organism>